<evidence type="ECO:0000256" key="1">
    <source>
        <dbReference type="SAM" id="Phobius"/>
    </source>
</evidence>
<keyword evidence="1" id="KW-0472">Membrane</keyword>
<feature type="transmembrane region" description="Helical" evidence="1">
    <location>
        <begin position="541"/>
        <end position="560"/>
    </location>
</feature>
<feature type="transmembrane region" description="Helical" evidence="1">
    <location>
        <begin position="354"/>
        <end position="372"/>
    </location>
</feature>
<accession>A0ABR7NLG0</accession>
<dbReference type="EMBL" id="JACRTB010000025">
    <property type="protein sequence ID" value="MBC8577249.1"/>
    <property type="molecule type" value="Genomic_DNA"/>
</dbReference>
<feature type="transmembrane region" description="Helical" evidence="1">
    <location>
        <begin position="25"/>
        <end position="45"/>
    </location>
</feature>
<feature type="transmembrane region" description="Helical" evidence="1">
    <location>
        <begin position="416"/>
        <end position="435"/>
    </location>
</feature>
<dbReference type="InterPro" id="IPR010656">
    <property type="entry name" value="DctM"/>
</dbReference>
<keyword evidence="4" id="KW-1185">Reference proteome</keyword>
<sequence>MSLLSTLGVGTEDNKKVARQLNGPLDRIVSVLAIAMTVYHIYAAIFGIPEWLVHRPLHVVFALSIGFLTYKAGKRKDTSVGVAIDLLLALASVSVYVYILMNFKRFSYYQFMVTKLNAMDYFMIVLTFLLIFELTRRTTGWSIIIVGLVFMGYTLYAKYMPSVIRGASVSLKNYLSYMFCVSDGLFGSTVNISSTYVFLFIVFGVFLEKSGVGGYFIDFATQCTAGLRGGAAKASILASGLFGSISGSAVANVYATGTFTIPLMKKTGFKNEVAGATEAVASSGGAIMPPVMGSTAFLMADFLGVSYAAICKAALIPAILYYLSLWFMLDLEAVKMGMKRVPKSERPFFDGKAFIKKIYMVAPIVVIIVVVLSGKSVFRAAFLAIVTTIIVGLIHDRKSMSLRGLLNILDESGRQSVSIAIALTCASIVVGTINLTGVGLKLTSLIIRVAGSSMWLVLLLTMIITIILGMGLPTPAAYMLVAVFAPKALQQFGLPDITAHMFCFYYAAFSTITPPVAMAAYAGGNLAGAPATKTGFVACRLGMAAFIIPWVFSLSGALLMQGTPLQIIQATITALIGTYALASGAQGFFLEQRLPWFMRGIALACALCMIISGTLTDLIGVALLAVLIIYVKFLAKGKAIAA</sequence>
<feature type="transmembrane region" description="Helical" evidence="1">
    <location>
        <begin position="176"/>
        <end position="207"/>
    </location>
</feature>
<dbReference type="Proteomes" id="UP000658131">
    <property type="component" value="Unassembled WGS sequence"/>
</dbReference>
<feature type="transmembrane region" description="Helical" evidence="1">
    <location>
        <begin position="139"/>
        <end position="156"/>
    </location>
</feature>
<feature type="transmembrane region" description="Helical" evidence="1">
    <location>
        <begin position="502"/>
        <end position="521"/>
    </location>
</feature>
<dbReference type="Pfam" id="PF06808">
    <property type="entry name" value="DctM"/>
    <property type="match status" value="1"/>
</dbReference>
<evidence type="ECO:0000313" key="4">
    <source>
        <dbReference type="Proteomes" id="UP000658131"/>
    </source>
</evidence>
<feature type="transmembrane region" description="Helical" evidence="1">
    <location>
        <begin position="455"/>
        <end position="481"/>
    </location>
</feature>
<feature type="transmembrane region" description="Helical" evidence="1">
    <location>
        <begin position="567"/>
        <end position="589"/>
    </location>
</feature>
<feature type="transmembrane region" description="Helical" evidence="1">
    <location>
        <begin position="378"/>
        <end position="395"/>
    </location>
</feature>
<feature type="transmembrane region" description="Helical" evidence="1">
    <location>
        <begin position="601"/>
        <end position="631"/>
    </location>
</feature>
<keyword evidence="1" id="KW-0812">Transmembrane</keyword>
<evidence type="ECO:0000313" key="3">
    <source>
        <dbReference type="EMBL" id="MBC8577249.1"/>
    </source>
</evidence>
<comment type="caution">
    <text evidence="3">The sequence shown here is derived from an EMBL/GenBank/DDBJ whole genome shotgun (WGS) entry which is preliminary data.</text>
</comment>
<protein>
    <submittedName>
        <fullName evidence="3">TRAP transporter fused permease subunit</fullName>
    </submittedName>
</protein>
<reference evidence="3 4" key="1">
    <citation type="submission" date="2020-08" db="EMBL/GenBank/DDBJ databases">
        <title>Genome public.</title>
        <authorList>
            <person name="Liu C."/>
            <person name="Sun Q."/>
        </authorList>
    </citation>
    <scope>NUCLEOTIDE SEQUENCE [LARGE SCALE GENOMIC DNA]</scope>
    <source>
        <strain evidence="3 4">BX1</strain>
    </source>
</reference>
<dbReference type="RefSeq" id="WP_262400712.1">
    <property type="nucleotide sequence ID" value="NZ_JACRTB010000025.1"/>
</dbReference>
<keyword evidence="1" id="KW-1133">Transmembrane helix</keyword>
<evidence type="ECO:0000259" key="2">
    <source>
        <dbReference type="Pfam" id="PF06808"/>
    </source>
</evidence>
<feature type="transmembrane region" description="Helical" evidence="1">
    <location>
        <begin position="107"/>
        <end position="132"/>
    </location>
</feature>
<dbReference type="PANTHER" id="PTHR43849">
    <property type="entry name" value="BLL3936 PROTEIN"/>
    <property type="match status" value="1"/>
</dbReference>
<feature type="transmembrane region" description="Helical" evidence="1">
    <location>
        <begin position="316"/>
        <end position="334"/>
    </location>
</feature>
<organism evidence="3 4">
    <name type="scientific">Yanshouia hominis</name>
    <dbReference type="NCBI Taxonomy" id="2763673"/>
    <lineage>
        <taxon>Bacteria</taxon>
        <taxon>Bacillati</taxon>
        <taxon>Bacillota</taxon>
        <taxon>Clostridia</taxon>
        <taxon>Eubacteriales</taxon>
        <taxon>Oscillospiraceae</taxon>
        <taxon>Yanshouia</taxon>
    </lineage>
</organism>
<dbReference type="InterPro" id="IPR011853">
    <property type="entry name" value="TRAP_DctM-Dct_fused"/>
</dbReference>
<feature type="transmembrane region" description="Helical" evidence="1">
    <location>
        <begin position="82"/>
        <end position="101"/>
    </location>
</feature>
<feature type="domain" description="TRAP C4-dicarboxylate transport system permease DctM subunit" evidence="2">
    <location>
        <begin position="127"/>
        <end position="562"/>
    </location>
</feature>
<proteinExistence type="predicted"/>
<gene>
    <name evidence="3" type="ORF">H8717_12630</name>
</gene>
<dbReference type="NCBIfam" id="TIGR02123">
    <property type="entry name" value="TRAP_fused"/>
    <property type="match status" value="1"/>
</dbReference>
<name>A0ABR7NLG0_9FIRM</name>
<dbReference type="PANTHER" id="PTHR43849:SF2">
    <property type="entry name" value="BLL3936 PROTEIN"/>
    <property type="match status" value="1"/>
</dbReference>